<dbReference type="GO" id="GO:0033108">
    <property type="term" value="P:mitochondrial respiratory chain complex assembly"/>
    <property type="evidence" value="ECO:0007669"/>
    <property type="project" value="TreeGrafter"/>
</dbReference>
<keyword evidence="3" id="KW-1015">Disulfide bond</keyword>
<dbReference type="PANTHER" id="PTHR46811:SF1">
    <property type="entry name" value="COILED-COIL-HELIX-COILED-COIL-HELIX DOMAIN-CONTAINING PROTEIN 7"/>
    <property type="match status" value="1"/>
</dbReference>
<keyword evidence="7" id="KW-1133">Transmembrane helix</keyword>
<evidence type="ECO:0000256" key="5">
    <source>
        <dbReference type="ARBA" id="ARBA00039509"/>
    </source>
</evidence>
<dbReference type="Proteomes" id="UP000046395">
    <property type="component" value="Unassembled WGS sequence"/>
</dbReference>
<feature type="transmembrane region" description="Helical" evidence="7">
    <location>
        <begin position="73"/>
        <end position="93"/>
    </location>
</feature>
<evidence type="ECO:0000256" key="7">
    <source>
        <dbReference type="SAM" id="Phobius"/>
    </source>
</evidence>
<keyword evidence="2" id="KW-0496">Mitochondrion</keyword>
<dbReference type="WBParaSite" id="TMUE_2000006998.1">
    <property type="protein sequence ID" value="TMUE_2000006998.1"/>
    <property type="gene ID" value="WBGene00291544"/>
</dbReference>
<dbReference type="GO" id="GO:0005758">
    <property type="term" value="C:mitochondrial intermembrane space"/>
    <property type="evidence" value="ECO:0007669"/>
    <property type="project" value="UniProtKB-SubCell"/>
</dbReference>
<protein>
    <recommendedName>
        <fullName evidence="5">Coiled-coil-helix-coiled-coil-helix domain-containing protein 7</fullName>
    </recommendedName>
</protein>
<evidence type="ECO:0000256" key="3">
    <source>
        <dbReference type="ARBA" id="ARBA00023157"/>
    </source>
</evidence>
<evidence type="ECO:0000256" key="1">
    <source>
        <dbReference type="ARBA" id="ARBA00004569"/>
    </source>
</evidence>
<sequence>MSADQSDELQNMGNRRALRRELPDNPCAKEAKISSACLVRAEGDRAQCQLEFQNYALCRSFWDQVVKERRTKVMTVSLCWFGAVAWLATIVSMHPLEV</sequence>
<evidence type="ECO:0000313" key="9">
    <source>
        <dbReference type="WBParaSite" id="TMUE_2000006998.1"/>
    </source>
</evidence>
<dbReference type="PANTHER" id="PTHR46811">
    <property type="entry name" value="COILED-COIL-HELIX-COILED-COIL-HELIX DOMAIN-CONTAINING PROTEIN 7"/>
    <property type="match status" value="1"/>
</dbReference>
<dbReference type="InterPro" id="IPR009069">
    <property type="entry name" value="Cys_alpha_HP_mot_SF"/>
</dbReference>
<feature type="region of interest" description="Disordered" evidence="6">
    <location>
        <begin position="1"/>
        <end position="21"/>
    </location>
</feature>
<organism evidence="8 9">
    <name type="scientific">Trichuris muris</name>
    <name type="common">Mouse whipworm</name>
    <dbReference type="NCBI Taxonomy" id="70415"/>
    <lineage>
        <taxon>Eukaryota</taxon>
        <taxon>Metazoa</taxon>
        <taxon>Ecdysozoa</taxon>
        <taxon>Nematoda</taxon>
        <taxon>Enoplea</taxon>
        <taxon>Dorylaimia</taxon>
        <taxon>Trichinellida</taxon>
        <taxon>Trichuridae</taxon>
        <taxon>Trichuris</taxon>
    </lineage>
</organism>
<comment type="subcellular location">
    <subcellularLocation>
        <location evidence="1">Mitochondrion intermembrane space</location>
    </subcellularLocation>
</comment>
<evidence type="ECO:0000256" key="4">
    <source>
        <dbReference type="ARBA" id="ARBA00038205"/>
    </source>
</evidence>
<accession>A0A5S6QIG2</accession>
<evidence type="ECO:0000256" key="2">
    <source>
        <dbReference type="ARBA" id="ARBA00023128"/>
    </source>
</evidence>
<evidence type="ECO:0000256" key="6">
    <source>
        <dbReference type="SAM" id="MobiDB-lite"/>
    </source>
</evidence>
<proteinExistence type="inferred from homology"/>
<evidence type="ECO:0000313" key="8">
    <source>
        <dbReference type="Proteomes" id="UP000046395"/>
    </source>
</evidence>
<dbReference type="SUPFAM" id="SSF47072">
    <property type="entry name" value="Cysteine alpha-hairpin motif"/>
    <property type="match status" value="1"/>
</dbReference>
<dbReference type="InterPro" id="IPR051040">
    <property type="entry name" value="COX23"/>
</dbReference>
<reference evidence="9" key="1">
    <citation type="submission" date="2019-12" db="UniProtKB">
        <authorList>
            <consortium name="WormBaseParasite"/>
        </authorList>
    </citation>
    <scope>IDENTIFICATION</scope>
</reference>
<name>A0A5S6QIG2_TRIMR</name>
<dbReference type="AlphaFoldDB" id="A0A5S6QIG2"/>
<keyword evidence="8" id="KW-1185">Reference proteome</keyword>
<keyword evidence="7" id="KW-0472">Membrane</keyword>
<keyword evidence="7" id="KW-0812">Transmembrane</keyword>
<comment type="similarity">
    <text evidence="4">Belongs to the CHCHD7 family.</text>
</comment>